<protein>
    <recommendedName>
        <fullName evidence="2">Glycosyltransferase 2-like domain-containing protein</fullName>
    </recommendedName>
</protein>
<evidence type="ECO:0000313" key="3">
    <source>
        <dbReference type="EMBL" id="PIZ45248.1"/>
    </source>
</evidence>
<organism evidence="3 4">
    <name type="scientific">Candidatus Wolfebacteria bacterium CG_4_10_14_0_2_um_filter_39_18</name>
    <dbReference type="NCBI Taxonomy" id="1975061"/>
    <lineage>
        <taxon>Bacteria</taxon>
        <taxon>Candidatus Wolfeibacteriota</taxon>
    </lineage>
</organism>
<dbReference type="Proteomes" id="UP000230553">
    <property type="component" value="Unassembled WGS sequence"/>
</dbReference>
<reference evidence="4" key="1">
    <citation type="submission" date="2017-09" db="EMBL/GenBank/DDBJ databases">
        <title>Depth-based differentiation of microbial function through sediment-hosted aquifers and enrichment of novel symbionts in the deep terrestrial subsurface.</title>
        <authorList>
            <person name="Probst A.J."/>
            <person name="Ladd B."/>
            <person name="Jarett J.K."/>
            <person name="Geller-Mcgrath D.E."/>
            <person name="Sieber C.M.K."/>
            <person name="Emerson J.B."/>
            <person name="Anantharaman K."/>
            <person name="Thomas B.C."/>
            <person name="Malmstrom R."/>
            <person name="Stieglmeier M."/>
            <person name="Klingl A."/>
            <person name="Woyke T."/>
            <person name="Ryan C.M."/>
            <person name="Banfield J.F."/>
        </authorList>
    </citation>
    <scope>NUCLEOTIDE SEQUENCE [LARGE SCALE GENOMIC DNA]</scope>
</reference>
<dbReference type="PANTHER" id="PTHR22916">
    <property type="entry name" value="GLYCOSYLTRANSFERASE"/>
    <property type="match status" value="1"/>
</dbReference>
<dbReference type="EMBL" id="PFNM01000014">
    <property type="protein sequence ID" value="PIZ45248.1"/>
    <property type="molecule type" value="Genomic_DNA"/>
</dbReference>
<evidence type="ECO:0000259" key="2">
    <source>
        <dbReference type="Pfam" id="PF00535"/>
    </source>
</evidence>
<dbReference type="AlphaFoldDB" id="A0A2M7TGP4"/>
<keyword evidence="1" id="KW-0472">Membrane</keyword>
<name>A0A2M7TGP4_9BACT</name>
<dbReference type="GO" id="GO:0016758">
    <property type="term" value="F:hexosyltransferase activity"/>
    <property type="evidence" value="ECO:0007669"/>
    <property type="project" value="UniProtKB-ARBA"/>
</dbReference>
<keyword evidence="1" id="KW-1133">Transmembrane helix</keyword>
<accession>A0A2M7TGP4</accession>
<sequence>MTKNQTKEEFKNILLSICLPVYNQSDKVREFFKNIIPQLNPEISSHIEIVIRDDSTNLETKKLVKDYSKKISVPIRYFRGEKEGLDVAILFLTKEARGNYIWWFGDDVLENGIVKILLDIIKSDPAVSLIYLNSKNINDDSDIAFKAKGDYFLKDRSQVLEKLNDQLGFITATIFRKKDVVQSLDSAYKYIGTAWVNLFIILSAAAYGEKFYFIQKPYILSSPKPPGEARWYDSFQVHGINYFLIVQEFKDKFDKQVIRKSLADKFGRAWRAVVVERAMGLTTGFGSKSPKVLKMAKLYWSYPEFYIALPLFLTPRLVLKIFYKLYRFLFRCGGK</sequence>
<dbReference type="InterPro" id="IPR001173">
    <property type="entry name" value="Glyco_trans_2-like"/>
</dbReference>
<dbReference type="PANTHER" id="PTHR22916:SF3">
    <property type="entry name" value="UDP-GLCNAC:BETAGAL BETA-1,3-N-ACETYLGLUCOSAMINYLTRANSFERASE-LIKE PROTEIN 1"/>
    <property type="match status" value="1"/>
</dbReference>
<proteinExistence type="predicted"/>
<dbReference type="Pfam" id="PF00535">
    <property type="entry name" value="Glycos_transf_2"/>
    <property type="match status" value="1"/>
</dbReference>
<evidence type="ECO:0000256" key="1">
    <source>
        <dbReference type="SAM" id="Phobius"/>
    </source>
</evidence>
<keyword evidence="1" id="KW-0812">Transmembrane</keyword>
<comment type="caution">
    <text evidence="3">The sequence shown here is derived from an EMBL/GenBank/DDBJ whole genome shotgun (WGS) entry which is preliminary data.</text>
</comment>
<dbReference type="SUPFAM" id="SSF53448">
    <property type="entry name" value="Nucleotide-diphospho-sugar transferases"/>
    <property type="match status" value="1"/>
</dbReference>
<dbReference type="Gene3D" id="3.90.550.10">
    <property type="entry name" value="Spore Coat Polysaccharide Biosynthesis Protein SpsA, Chain A"/>
    <property type="match status" value="1"/>
</dbReference>
<feature type="transmembrane region" description="Helical" evidence="1">
    <location>
        <begin position="187"/>
        <end position="207"/>
    </location>
</feature>
<gene>
    <name evidence="3" type="ORF">COY31_00780</name>
</gene>
<evidence type="ECO:0000313" key="4">
    <source>
        <dbReference type="Proteomes" id="UP000230553"/>
    </source>
</evidence>
<dbReference type="InterPro" id="IPR029044">
    <property type="entry name" value="Nucleotide-diphossugar_trans"/>
</dbReference>
<feature type="domain" description="Glycosyltransferase 2-like" evidence="2">
    <location>
        <begin position="16"/>
        <end position="127"/>
    </location>
</feature>